<feature type="compositionally biased region" description="Polar residues" evidence="8">
    <location>
        <begin position="705"/>
        <end position="738"/>
    </location>
</feature>
<feature type="compositionally biased region" description="Low complexity" evidence="8">
    <location>
        <begin position="481"/>
        <end position="490"/>
    </location>
</feature>
<feature type="compositionally biased region" description="Pro residues" evidence="8">
    <location>
        <begin position="1272"/>
        <end position="1282"/>
    </location>
</feature>
<dbReference type="FunFam" id="1.25.40.90:FF:000037">
    <property type="entry name" value="Enhancer of ag-4 2"/>
    <property type="match status" value="1"/>
</dbReference>
<evidence type="ECO:0000256" key="4">
    <source>
        <dbReference type="ARBA" id="ARBA00023015"/>
    </source>
</evidence>
<dbReference type="GO" id="GO:0006397">
    <property type="term" value="P:mRNA processing"/>
    <property type="evidence" value="ECO:0007669"/>
    <property type="project" value="UniProtKB-KW"/>
</dbReference>
<evidence type="ECO:0000256" key="3">
    <source>
        <dbReference type="ARBA" id="ARBA00022664"/>
    </source>
</evidence>
<dbReference type="SUPFAM" id="SSF63748">
    <property type="entry name" value="Tudor/PWWP/MBT"/>
    <property type="match status" value="1"/>
</dbReference>
<evidence type="ECO:0000256" key="2">
    <source>
        <dbReference type="ARBA" id="ARBA00022473"/>
    </source>
</evidence>
<keyword evidence="2" id="KW-0217">Developmental protein</keyword>
<feature type="compositionally biased region" description="Basic and acidic residues" evidence="8">
    <location>
        <begin position="358"/>
        <end position="370"/>
    </location>
</feature>
<accession>A0A803LRW9</accession>
<keyword evidence="11" id="KW-1185">Reference proteome</keyword>
<evidence type="ECO:0000256" key="6">
    <source>
        <dbReference type="ARBA" id="ARBA00023163"/>
    </source>
</evidence>
<protein>
    <recommendedName>
        <fullName evidence="9">CID domain-containing protein</fullName>
    </recommendedName>
</protein>
<feature type="region of interest" description="Disordered" evidence="8">
    <location>
        <begin position="1002"/>
        <end position="1027"/>
    </location>
</feature>
<proteinExistence type="predicted"/>
<feature type="compositionally biased region" description="Low complexity" evidence="8">
    <location>
        <begin position="1223"/>
        <end position="1238"/>
    </location>
</feature>
<feature type="compositionally biased region" description="Pro residues" evidence="8">
    <location>
        <begin position="1088"/>
        <end position="1139"/>
    </location>
</feature>
<evidence type="ECO:0000256" key="1">
    <source>
        <dbReference type="ARBA" id="ARBA00004123"/>
    </source>
</evidence>
<dbReference type="Pfam" id="PF04818">
    <property type="entry name" value="CID"/>
    <property type="match status" value="1"/>
</dbReference>
<sequence>MAPARKKGANKTKTADELRLGDLVLAKVSRPEDWERAPDPKKYFVQFFGTQEIAFVAPPDVQAFTSESKCRLLARCKGKTVKYFAQAVKEICEAFETSNLSGLGDNHDASYDEGNVNGSGAEFSRKPKSDKSYASDSALDHTSGMGGSYKVEDLLEQADAAEEFKKSDECHDMTEKVIATGREFRTDASVPCSLVPSSVKEETVLGANIADTAAHHERIESSRASSSSPYSGHSELKRATSYHEDGKKYTPMSFGASDHLKLSSGGDNKLANGHKPRDLVVGAKRKIEGVVRHTEAAKSGVFVKDKIPGKLPAGGHAKRLSAGVNKMESSPQGKASQSLVSDQKHLDFGTSSPMDTTSHAKDHGDMEYSRRKNRQIVQPQSIKKAKHVHTISDVAKGSVIKSEKSDLEPEIYDEEAVPPVAKRHRRALEFTSNVNNSSEDKKGFGLKSLKSDIPKKRRAVCLYNDDDDDDADPKTPVHGRSLSASKAGSSAKIPDTIKKFDENHKSSGCARENLKVLSKDGGAVKLAGASSVPSTLQLKVDSSTKALISQSPEKEELDKLLVKDAKKDLGSPTTSPLVATAAKKLADQQKSTRSSIKGTNLNSHNKAQNMPGKDLKSVSVLPTSQSHVSSHKIRQPLSVERAKGIPKVSTRLNGPISFDNQKEHDPVLVDDRMEDAKAIDSALSMKHLIAAAQAKRRQAHIHNVPQGNGNSAAPPSANLHGNTPSPSSKGHNFSSSLGDVTELDTHEGHGTLASPPDPIRQPASHNQLSSEEQEKGPGSAHLTAGSILSGGTEAAVARDAFEGMIETLSRTKESIGRATRLAIDCAKYGIANEVVELLIRKLENEPNFHRRVDLFFLVDSITQCSHSQKGIAGASYIPIVQAALPRLLGAAAPSGASAKENRRQCLKVLRLWLERKILPDSVLRRFVDDIGSSNDDMSSGFSFRRPSRAERSVDDPIREMEGMLVDEYGSNATFNLPGFLSTHGFVDDDEDEEDVPSFSLREFDVSPLQPSNNSAGLETENTPNDRRHHILEEVDGELEMEDVSGHLKDGARSPGESSKKVKQEMQLDAQFECSTNEFVESPSLEGSPPLPLESPPPLPPLPSSPPPPLPPSSPSPPPPPPPQMLPSQPPPPSLVPSGPPHVGKHQPLLPPQPSTTQVLLLPPSVVRPAHAPLPPEYSMPTGGHPVLIAGNTPQQVPCFPAGLSGSLDTPGYNSVYAGPLAGQSNQQYQQSQQFQPSQATYGQRAFPPVTVPQPPSGHFSYSKPTVQQQMPQPRPHPPPVPSHPYTSASHSEGLRRFGDEQWRPASAEYNTDSQHNSWMNGGRVPAVTNFAGEDIIIAAYFRPSERAMPDNMGYQVSAPNPAMAGPSVSGHGINHMLPSRPDMSSLNCRRPV</sequence>
<keyword evidence="6" id="KW-0804">Transcription</keyword>
<dbReference type="PROSITE" id="PS51391">
    <property type="entry name" value="CID"/>
    <property type="match status" value="1"/>
</dbReference>
<feature type="compositionally biased region" description="Basic and acidic residues" evidence="8">
    <location>
        <begin position="123"/>
        <end position="133"/>
    </location>
</feature>
<reference evidence="10" key="2">
    <citation type="submission" date="2021-03" db="UniProtKB">
        <authorList>
            <consortium name="EnsemblPlants"/>
        </authorList>
    </citation>
    <scope>IDENTIFICATION</scope>
</reference>
<dbReference type="EnsemblPlants" id="AUR62017698-RA">
    <property type="protein sequence ID" value="AUR62017698-RA:cds"/>
    <property type="gene ID" value="AUR62017698"/>
</dbReference>
<feature type="compositionally biased region" description="Basic and acidic residues" evidence="8">
    <location>
        <begin position="234"/>
        <end position="244"/>
    </location>
</feature>
<feature type="compositionally biased region" description="Polar residues" evidence="8">
    <location>
        <begin position="327"/>
        <end position="341"/>
    </location>
</feature>
<keyword evidence="3" id="KW-0507">mRNA processing</keyword>
<feature type="region of interest" description="Disordered" evidence="8">
    <location>
        <begin position="111"/>
        <end position="145"/>
    </location>
</feature>
<dbReference type="Pfam" id="PF00855">
    <property type="entry name" value="PWWP"/>
    <property type="match status" value="1"/>
</dbReference>
<feature type="region of interest" description="Disordered" evidence="8">
    <location>
        <begin position="313"/>
        <end position="371"/>
    </location>
</feature>
<feature type="compositionally biased region" description="Polar residues" evidence="8">
    <location>
        <begin position="588"/>
        <end position="608"/>
    </location>
</feature>
<dbReference type="Gene3D" id="1.25.40.90">
    <property type="match status" value="1"/>
</dbReference>
<feature type="compositionally biased region" description="Polar residues" evidence="8">
    <location>
        <begin position="1008"/>
        <end position="1022"/>
    </location>
</feature>
<comment type="subcellular location">
    <subcellularLocation>
        <location evidence="1">Nucleus</location>
    </subcellularLocation>
</comment>
<dbReference type="PANTHER" id="PTHR12550:SF70">
    <property type="entry name" value="JIL-1 ANCHORING AND STABILIZING PROTEIN, ISOFORM A"/>
    <property type="match status" value="1"/>
</dbReference>
<feature type="region of interest" description="Disordered" evidence="8">
    <location>
        <begin position="216"/>
        <end position="244"/>
    </location>
</feature>
<dbReference type="Proteomes" id="UP000596660">
    <property type="component" value="Unplaced"/>
</dbReference>
<dbReference type="GO" id="GO:0005634">
    <property type="term" value="C:nucleus"/>
    <property type="evidence" value="ECO:0007669"/>
    <property type="project" value="UniProtKB-SubCell"/>
</dbReference>
<keyword evidence="7" id="KW-0539">Nucleus</keyword>
<evidence type="ECO:0000313" key="10">
    <source>
        <dbReference type="EnsemblPlants" id="AUR62017698-RA:cds"/>
    </source>
</evidence>
<evidence type="ECO:0000259" key="9">
    <source>
        <dbReference type="PROSITE" id="PS51391"/>
    </source>
</evidence>
<dbReference type="Gramene" id="AUR62017698-RA">
    <property type="protein sequence ID" value="AUR62017698-RA:cds"/>
    <property type="gene ID" value="AUR62017698"/>
</dbReference>
<name>A0A803LRW9_CHEQI</name>
<dbReference type="InterPro" id="IPR006569">
    <property type="entry name" value="CID_dom"/>
</dbReference>
<evidence type="ECO:0000256" key="5">
    <source>
        <dbReference type="ARBA" id="ARBA00023089"/>
    </source>
</evidence>
<feature type="region of interest" description="Disordered" evidence="8">
    <location>
        <begin position="703"/>
        <end position="785"/>
    </location>
</feature>
<keyword evidence="5" id="KW-0287">Flowering</keyword>
<dbReference type="PANTHER" id="PTHR12550">
    <property type="entry name" value="HEPATOMA-DERIVED GROWTH FACTOR-RELATED"/>
    <property type="match status" value="1"/>
</dbReference>
<feature type="compositionally biased region" description="Low complexity" evidence="8">
    <location>
        <begin position="222"/>
        <end position="233"/>
    </location>
</feature>
<keyword evidence="4" id="KW-0805">Transcription regulation</keyword>
<dbReference type="SMART" id="SM00582">
    <property type="entry name" value="RPR"/>
    <property type="match status" value="1"/>
</dbReference>
<feature type="compositionally biased region" description="Low complexity" evidence="8">
    <location>
        <begin position="1154"/>
        <end position="1163"/>
    </location>
</feature>
<organism evidence="10 11">
    <name type="scientific">Chenopodium quinoa</name>
    <name type="common">Quinoa</name>
    <dbReference type="NCBI Taxonomy" id="63459"/>
    <lineage>
        <taxon>Eukaryota</taxon>
        <taxon>Viridiplantae</taxon>
        <taxon>Streptophyta</taxon>
        <taxon>Embryophyta</taxon>
        <taxon>Tracheophyta</taxon>
        <taxon>Spermatophyta</taxon>
        <taxon>Magnoliopsida</taxon>
        <taxon>eudicotyledons</taxon>
        <taxon>Gunneridae</taxon>
        <taxon>Pentapetalae</taxon>
        <taxon>Caryophyllales</taxon>
        <taxon>Chenopodiaceae</taxon>
        <taxon>Chenopodioideae</taxon>
        <taxon>Atripliceae</taxon>
        <taxon>Chenopodium</taxon>
    </lineage>
</organism>
<evidence type="ECO:0000256" key="7">
    <source>
        <dbReference type="ARBA" id="ARBA00023242"/>
    </source>
</evidence>
<feature type="domain" description="CID" evidence="9">
    <location>
        <begin position="793"/>
        <end position="934"/>
    </location>
</feature>
<feature type="region of interest" description="Disordered" evidence="8">
    <location>
        <begin position="1223"/>
        <end position="1294"/>
    </location>
</feature>
<feature type="region of interest" description="Disordered" evidence="8">
    <location>
        <begin position="464"/>
        <end position="490"/>
    </location>
</feature>
<dbReference type="Gene3D" id="2.30.30.140">
    <property type="match status" value="1"/>
</dbReference>
<dbReference type="OMA" id="LQHEYQI"/>
<evidence type="ECO:0000313" key="11">
    <source>
        <dbReference type="Proteomes" id="UP000596660"/>
    </source>
</evidence>
<feature type="region of interest" description="Disordered" evidence="8">
    <location>
        <begin position="1078"/>
        <end position="1163"/>
    </location>
</feature>
<evidence type="ECO:0000256" key="8">
    <source>
        <dbReference type="SAM" id="MobiDB-lite"/>
    </source>
</evidence>
<reference evidence="10" key="1">
    <citation type="journal article" date="2017" name="Nature">
        <title>The genome of Chenopodium quinoa.</title>
        <authorList>
            <person name="Jarvis D.E."/>
            <person name="Ho Y.S."/>
            <person name="Lightfoot D.J."/>
            <person name="Schmoeckel S.M."/>
            <person name="Li B."/>
            <person name="Borm T.J.A."/>
            <person name="Ohyanagi H."/>
            <person name="Mineta K."/>
            <person name="Michell C.T."/>
            <person name="Saber N."/>
            <person name="Kharbatia N.M."/>
            <person name="Rupper R.R."/>
            <person name="Sharp A.R."/>
            <person name="Dally N."/>
            <person name="Boughton B.A."/>
            <person name="Woo Y.H."/>
            <person name="Gao G."/>
            <person name="Schijlen E.G.W.M."/>
            <person name="Guo X."/>
            <person name="Momin A.A."/>
            <person name="Negrao S."/>
            <person name="Al-Babili S."/>
            <person name="Gehring C."/>
            <person name="Roessner U."/>
            <person name="Jung C."/>
            <person name="Murphy K."/>
            <person name="Arold S.T."/>
            <person name="Gojobori T."/>
            <person name="van der Linden C.G."/>
            <person name="van Loo E.N."/>
            <person name="Jellen E.N."/>
            <person name="Maughan P.J."/>
            <person name="Tester M."/>
        </authorList>
    </citation>
    <scope>NUCLEOTIDE SEQUENCE [LARGE SCALE GENOMIC DNA]</scope>
    <source>
        <strain evidence="10">cv. PI 614886</strain>
    </source>
</reference>
<dbReference type="InterPro" id="IPR008942">
    <property type="entry name" value="ENTH_VHS"/>
</dbReference>
<dbReference type="InterPro" id="IPR000313">
    <property type="entry name" value="PWWP_dom"/>
</dbReference>
<dbReference type="GO" id="GO:0009908">
    <property type="term" value="P:flower development"/>
    <property type="evidence" value="ECO:0007669"/>
    <property type="project" value="UniProtKB-KW"/>
</dbReference>
<feature type="region of interest" description="Disordered" evidence="8">
    <location>
        <begin position="583"/>
        <end position="639"/>
    </location>
</feature>